<dbReference type="InterPro" id="IPR045865">
    <property type="entry name" value="ACT-like_dom_sf"/>
</dbReference>
<feature type="active site" evidence="3">
    <location>
        <position position="231"/>
    </location>
</feature>
<comment type="similarity">
    <text evidence="3">Belongs to the PurU family.</text>
</comment>
<dbReference type="Gene3D" id="3.40.50.170">
    <property type="entry name" value="Formyl transferase, N-terminal domain"/>
    <property type="match status" value="1"/>
</dbReference>
<dbReference type="InterPro" id="IPR044074">
    <property type="entry name" value="PurU_ACT"/>
</dbReference>
<sequence>MSSTLRTATLLLSCPDRSGLVARISHFIFERGGNILDLDEHVDRESGMFFMRVSWSMDSFSIPADDLEYAFAPLAREFGAVWGLHSSERRERVAVFVSKYDHCLQDILWRYRAGELDVDIPLIVSNHPDLEPLAAQYGIDYRVFPITKDNKASQEELELRLLEEYNIDTVVLARYMQVLSGQFVEAMPGRIINIHHSFLPAFSGGNPYRQALERGVKIIGATSHYVTEELDEGPIIEQDITRVSHRDSLEEMVRKGRDLERLVLARALKRHIEHRVLVYGRKTVVFE</sequence>
<dbReference type="Proteomes" id="UP000886335">
    <property type="component" value="Unassembled WGS sequence"/>
</dbReference>
<gene>
    <name evidence="3 6" type="primary">purU</name>
    <name evidence="6" type="ORF">ENN50_03160</name>
</gene>
<dbReference type="InterPro" id="IPR002376">
    <property type="entry name" value="Formyl_transf_N"/>
</dbReference>
<evidence type="ECO:0000256" key="1">
    <source>
        <dbReference type="ARBA" id="ARBA00022563"/>
    </source>
</evidence>
<keyword evidence="2 3" id="KW-0378">Hydrolase</keyword>
<dbReference type="UniPathway" id="UPA00074">
    <property type="reaction ID" value="UER00170"/>
</dbReference>
<dbReference type="GO" id="GO:0008864">
    <property type="term" value="F:formyltetrahydrofolate deformylase activity"/>
    <property type="evidence" value="ECO:0007669"/>
    <property type="project" value="UniProtKB-UniRule"/>
</dbReference>
<protein>
    <recommendedName>
        <fullName evidence="3 4">Formyltetrahydrofolate deformylase</fullName>
        <ecNumber evidence="3 4">3.5.1.10</ecNumber>
    </recommendedName>
    <alternativeName>
        <fullName evidence="3">Formyl-FH(4) hydrolase</fullName>
    </alternativeName>
</protein>
<dbReference type="Gene3D" id="3.30.70.260">
    <property type="match status" value="1"/>
</dbReference>
<evidence type="ECO:0000256" key="4">
    <source>
        <dbReference type="NCBIfam" id="TIGR00655"/>
    </source>
</evidence>
<dbReference type="EMBL" id="DSBW01000075">
    <property type="protein sequence ID" value="HED30689.1"/>
    <property type="molecule type" value="Genomic_DNA"/>
</dbReference>
<comment type="catalytic activity">
    <reaction evidence="3">
        <text>(6R)-10-formyltetrahydrofolate + H2O = (6S)-5,6,7,8-tetrahydrofolate + formate + H(+)</text>
        <dbReference type="Rhea" id="RHEA:19833"/>
        <dbReference type="ChEBI" id="CHEBI:15377"/>
        <dbReference type="ChEBI" id="CHEBI:15378"/>
        <dbReference type="ChEBI" id="CHEBI:15740"/>
        <dbReference type="ChEBI" id="CHEBI:57453"/>
        <dbReference type="ChEBI" id="CHEBI:195366"/>
        <dbReference type="EC" id="3.5.1.10"/>
    </reaction>
</comment>
<organism evidence="6">
    <name type="scientific">Prosthecochloris aestuarii</name>
    <dbReference type="NCBI Taxonomy" id="1102"/>
    <lineage>
        <taxon>Bacteria</taxon>
        <taxon>Pseudomonadati</taxon>
        <taxon>Chlorobiota</taxon>
        <taxon>Chlorobiia</taxon>
        <taxon>Chlorobiales</taxon>
        <taxon>Chlorobiaceae</taxon>
        <taxon>Prosthecochloris</taxon>
    </lineage>
</organism>
<dbReference type="InterPro" id="IPR002912">
    <property type="entry name" value="ACT_dom"/>
</dbReference>
<dbReference type="InterPro" id="IPR036477">
    <property type="entry name" value="Formyl_transf_N_sf"/>
</dbReference>
<dbReference type="Pfam" id="PF00551">
    <property type="entry name" value="Formyl_trans_N"/>
    <property type="match status" value="1"/>
</dbReference>
<name>A0A831SPT5_PROAE</name>
<dbReference type="PRINTS" id="PR01575">
    <property type="entry name" value="FFH4HYDRLASE"/>
</dbReference>
<dbReference type="CDD" id="cd04875">
    <property type="entry name" value="ACT_F4HF-DF"/>
    <property type="match status" value="1"/>
</dbReference>
<dbReference type="Pfam" id="PF01842">
    <property type="entry name" value="ACT"/>
    <property type="match status" value="1"/>
</dbReference>
<dbReference type="NCBIfam" id="TIGR00655">
    <property type="entry name" value="PurU"/>
    <property type="match status" value="1"/>
</dbReference>
<evidence type="ECO:0000256" key="3">
    <source>
        <dbReference type="HAMAP-Rule" id="MF_01927"/>
    </source>
</evidence>
<dbReference type="GO" id="GO:0006730">
    <property type="term" value="P:one-carbon metabolic process"/>
    <property type="evidence" value="ECO:0007669"/>
    <property type="project" value="UniProtKB-KW"/>
</dbReference>
<dbReference type="SUPFAM" id="SSF53328">
    <property type="entry name" value="Formyltransferase"/>
    <property type="match status" value="1"/>
</dbReference>
<dbReference type="HAMAP" id="MF_01927">
    <property type="entry name" value="PurU"/>
    <property type="match status" value="1"/>
</dbReference>
<evidence type="ECO:0000313" key="6">
    <source>
        <dbReference type="EMBL" id="HED30689.1"/>
    </source>
</evidence>
<dbReference type="NCBIfam" id="NF004684">
    <property type="entry name" value="PRK06027.1"/>
    <property type="match status" value="1"/>
</dbReference>
<dbReference type="CDD" id="cd08648">
    <property type="entry name" value="FMT_core_Formyl-FH4-Hydrolase_C"/>
    <property type="match status" value="1"/>
</dbReference>
<comment type="pathway">
    <text evidence="3">Purine metabolism; IMP biosynthesis via de novo pathway; formate from 10-formyl-5,6,7,8-tetrahydrofolate: step 1/1.</text>
</comment>
<dbReference type="PIRSF" id="PIRSF036480">
    <property type="entry name" value="FormyFH4_hydr"/>
    <property type="match status" value="1"/>
</dbReference>
<dbReference type="GO" id="GO:0006189">
    <property type="term" value="P:'de novo' IMP biosynthetic process"/>
    <property type="evidence" value="ECO:0007669"/>
    <property type="project" value="UniProtKB-UniRule"/>
</dbReference>
<feature type="domain" description="ACT" evidence="5">
    <location>
        <begin position="9"/>
        <end position="89"/>
    </location>
</feature>
<dbReference type="PANTHER" id="PTHR42706:SF1">
    <property type="entry name" value="FORMYLTETRAHYDROFOLATE DEFORMYLASE 2, MITOCHONDRIAL"/>
    <property type="match status" value="1"/>
</dbReference>
<accession>A0A831SPT5</accession>
<comment type="function">
    <text evidence="3">Catalyzes the hydrolysis of 10-formyltetrahydrofolate (formyl-FH4) to formate and tetrahydrofolate (FH4).</text>
</comment>
<comment type="caution">
    <text evidence="6">The sequence shown here is derived from an EMBL/GenBank/DDBJ whole genome shotgun (WGS) entry which is preliminary data.</text>
</comment>
<reference evidence="6" key="1">
    <citation type="journal article" date="2020" name="mSystems">
        <title>Genome- and Community-Level Interaction Insights into Carbon Utilization and Element Cycling Functions of Hydrothermarchaeota in Hydrothermal Sediment.</title>
        <authorList>
            <person name="Zhou Z."/>
            <person name="Liu Y."/>
            <person name="Xu W."/>
            <person name="Pan J."/>
            <person name="Luo Z.H."/>
            <person name="Li M."/>
        </authorList>
    </citation>
    <scope>NUCLEOTIDE SEQUENCE [LARGE SCALE GENOMIC DNA]</scope>
    <source>
        <strain evidence="6">SpSt-1181</strain>
    </source>
</reference>
<dbReference type="SUPFAM" id="SSF55021">
    <property type="entry name" value="ACT-like"/>
    <property type="match status" value="1"/>
</dbReference>
<keyword evidence="1 3" id="KW-0554">One-carbon metabolism</keyword>
<keyword evidence="3" id="KW-0658">Purine biosynthesis</keyword>
<dbReference type="PROSITE" id="PS51671">
    <property type="entry name" value="ACT"/>
    <property type="match status" value="1"/>
</dbReference>
<dbReference type="PANTHER" id="PTHR42706">
    <property type="entry name" value="FORMYLTETRAHYDROFOLATE DEFORMYLASE"/>
    <property type="match status" value="1"/>
</dbReference>
<dbReference type="EC" id="3.5.1.10" evidence="3 4"/>
<dbReference type="AlphaFoldDB" id="A0A831SPT5"/>
<evidence type="ECO:0000259" key="5">
    <source>
        <dbReference type="PROSITE" id="PS51671"/>
    </source>
</evidence>
<evidence type="ECO:0000256" key="2">
    <source>
        <dbReference type="ARBA" id="ARBA00022801"/>
    </source>
</evidence>
<proteinExistence type="inferred from homology"/>
<dbReference type="InterPro" id="IPR004810">
    <property type="entry name" value="PurU"/>
</dbReference>
<dbReference type="InterPro" id="IPR041729">
    <property type="entry name" value="Formyl-FH4-Hydrolase_C"/>
</dbReference>